<dbReference type="InterPro" id="IPR023577">
    <property type="entry name" value="CYTH_domain"/>
</dbReference>
<dbReference type="GO" id="GO:0050355">
    <property type="term" value="F:inorganic triphosphate phosphatase activity"/>
    <property type="evidence" value="ECO:0007669"/>
    <property type="project" value="InterPro"/>
</dbReference>
<dbReference type="PANTHER" id="PTHR39569">
    <property type="entry name" value="INORGANIC TRIPHOSPHATASE"/>
    <property type="match status" value="1"/>
</dbReference>
<dbReference type="EMBL" id="FZOS01000082">
    <property type="protein sequence ID" value="SNT25624.1"/>
    <property type="molecule type" value="Genomic_DNA"/>
</dbReference>
<protein>
    <submittedName>
        <fullName evidence="3">CHAD domain-containing protein</fullName>
    </submittedName>
</protein>
<dbReference type="CDD" id="cd07756">
    <property type="entry name" value="CYTH-like_Pase_CHAD"/>
    <property type="match status" value="1"/>
</dbReference>
<reference evidence="4" key="1">
    <citation type="submission" date="2017-06" db="EMBL/GenBank/DDBJ databases">
        <authorList>
            <person name="Varghese N."/>
            <person name="Submissions S."/>
        </authorList>
    </citation>
    <scope>NUCLEOTIDE SEQUENCE [LARGE SCALE GENOMIC DNA]</scope>
    <source>
        <strain evidence="4">LNB2</strain>
    </source>
</reference>
<sequence>MADEIELKLDLTADAADALEAAALLPGDPGIATQRSIYFDTPYRRLSKGGLSLRIRHSDGTRIQTVKADGASAAGLFMRSEWECPVDSDTPVLDDATPIRALLGDATDTIAPAFEVRIERRTWIISEGDATIELALDRGEAVAGERSAPICEIELELKQGGRAPTMVKAEPVTLGAGMTAAEAFRHIVQSCLRQFRPNEALLLGGREGGALHQARVALRRLRSAFSIFKPVIGGKDHLALRGDLRWLASELADAR</sequence>
<dbReference type="Gene3D" id="2.40.320.10">
    <property type="entry name" value="Hypothetical Protein Pfu-838710-001"/>
    <property type="match status" value="1"/>
</dbReference>
<proteinExistence type="predicted"/>
<dbReference type="Proteomes" id="UP000198281">
    <property type="component" value="Unassembled WGS sequence"/>
</dbReference>
<dbReference type="Pfam" id="PF01928">
    <property type="entry name" value="CYTH"/>
    <property type="match status" value="1"/>
</dbReference>
<name>A0A239L7W4_9SPHN</name>
<accession>A0A239L7W4</accession>
<dbReference type="SMART" id="SM01118">
    <property type="entry name" value="CYTH"/>
    <property type="match status" value="1"/>
</dbReference>
<evidence type="ECO:0000313" key="3">
    <source>
        <dbReference type="EMBL" id="SNT25624.1"/>
    </source>
</evidence>
<dbReference type="InterPro" id="IPR033469">
    <property type="entry name" value="CYTH-like_dom_sf"/>
</dbReference>
<evidence type="ECO:0000259" key="1">
    <source>
        <dbReference type="PROSITE" id="PS51707"/>
    </source>
</evidence>
<evidence type="ECO:0000313" key="4">
    <source>
        <dbReference type="Proteomes" id="UP000198281"/>
    </source>
</evidence>
<feature type="non-terminal residue" evidence="3">
    <location>
        <position position="255"/>
    </location>
</feature>
<feature type="domain" description="CYTH" evidence="1">
    <location>
        <begin position="2"/>
        <end position="190"/>
    </location>
</feature>
<dbReference type="InterPro" id="IPR038186">
    <property type="entry name" value="CHAD_dom_sf"/>
</dbReference>
<dbReference type="Pfam" id="PF05235">
    <property type="entry name" value="CHAD"/>
    <property type="match status" value="1"/>
</dbReference>
<dbReference type="InterPro" id="IPR039013">
    <property type="entry name" value="YgiF"/>
</dbReference>
<gene>
    <name evidence="3" type="ORF">SAMN06295912_1822</name>
</gene>
<dbReference type="OrthoDB" id="9777271at2"/>
<evidence type="ECO:0000259" key="2">
    <source>
        <dbReference type="PROSITE" id="PS51708"/>
    </source>
</evidence>
<keyword evidence="4" id="KW-1185">Reference proteome</keyword>
<dbReference type="PROSITE" id="PS51708">
    <property type="entry name" value="CHAD"/>
    <property type="match status" value="1"/>
</dbReference>
<dbReference type="PROSITE" id="PS51707">
    <property type="entry name" value="CYTH"/>
    <property type="match status" value="1"/>
</dbReference>
<organism evidence="3 4">
    <name type="scientific">Edaphosphingomonas laterariae</name>
    <dbReference type="NCBI Taxonomy" id="861865"/>
    <lineage>
        <taxon>Bacteria</taxon>
        <taxon>Pseudomonadati</taxon>
        <taxon>Pseudomonadota</taxon>
        <taxon>Alphaproteobacteria</taxon>
        <taxon>Sphingomonadales</taxon>
        <taxon>Rhizorhabdaceae</taxon>
        <taxon>Edaphosphingomonas</taxon>
    </lineage>
</organism>
<dbReference type="InterPro" id="IPR007899">
    <property type="entry name" value="CHAD_dom"/>
</dbReference>
<dbReference type="SUPFAM" id="SSF55154">
    <property type="entry name" value="CYTH-like phosphatases"/>
    <property type="match status" value="1"/>
</dbReference>
<dbReference type="AlphaFoldDB" id="A0A239L7W4"/>
<dbReference type="Gene3D" id="1.40.20.10">
    <property type="entry name" value="CHAD domain"/>
    <property type="match status" value="1"/>
</dbReference>
<feature type="domain" description="CHAD" evidence="2">
    <location>
        <begin position="177"/>
        <end position="255"/>
    </location>
</feature>
<dbReference type="RefSeq" id="WP_144033904.1">
    <property type="nucleotide sequence ID" value="NZ_FZOS01000082.1"/>
</dbReference>
<dbReference type="PANTHER" id="PTHR39569:SF1">
    <property type="entry name" value="INORGANIC TRIPHOSPHATASE"/>
    <property type="match status" value="1"/>
</dbReference>
<dbReference type="GO" id="GO:0046872">
    <property type="term" value="F:metal ion binding"/>
    <property type="evidence" value="ECO:0007669"/>
    <property type="project" value="TreeGrafter"/>
</dbReference>